<evidence type="ECO:0000256" key="1">
    <source>
        <dbReference type="SAM" id="MobiDB-lite"/>
    </source>
</evidence>
<dbReference type="Proteomes" id="UP001243330">
    <property type="component" value="Unassembled WGS sequence"/>
</dbReference>
<dbReference type="AlphaFoldDB" id="A0AAD9AI15"/>
<proteinExistence type="predicted"/>
<feature type="region of interest" description="Disordered" evidence="1">
    <location>
        <begin position="62"/>
        <end position="97"/>
    </location>
</feature>
<gene>
    <name evidence="2" type="ORF">CCHR01_09335</name>
</gene>
<name>A0AAD9AI15_9PEZI</name>
<protein>
    <submittedName>
        <fullName evidence="2">Uncharacterized protein</fullName>
    </submittedName>
</protein>
<keyword evidence="3" id="KW-1185">Reference proteome</keyword>
<comment type="caution">
    <text evidence="2">The sequence shown here is derived from an EMBL/GenBank/DDBJ whole genome shotgun (WGS) entry which is preliminary data.</text>
</comment>
<organism evidence="2 3">
    <name type="scientific">Colletotrichum chrysophilum</name>
    <dbReference type="NCBI Taxonomy" id="1836956"/>
    <lineage>
        <taxon>Eukaryota</taxon>
        <taxon>Fungi</taxon>
        <taxon>Dikarya</taxon>
        <taxon>Ascomycota</taxon>
        <taxon>Pezizomycotina</taxon>
        <taxon>Sordariomycetes</taxon>
        <taxon>Hypocreomycetidae</taxon>
        <taxon>Glomerellales</taxon>
        <taxon>Glomerellaceae</taxon>
        <taxon>Colletotrichum</taxon>
        <taxon>Colletotrichum gloeosporioides species complex</taxon>
    </lineage>
</organism>
<evidence type="ECO:0000313" key="3">
    <source>
        <dbReference type="Proteomes" id="UP001243330"/>
    </source>
</evidence>
<evidence type="ECO:0000313" key="2">
    <source>
        <dbReference type="EMBL" id="KAK1848022.1"/>
    </source>
</evidence>
<sequence length="122" mass="13342">MKVIKTKLMLPRELALAPWELQHSPSRAGPPNLNPRVLEKERSPTVIISERSTAEQCLVGPYSDPLDSRAQTPDASALPHARVNIDPNPSLLPQGKYQDSHRGAVIFGYSYPYSTSAEGPPA</sequence>
<dbReference type="EMBL" id="JAQOWY010000183">
    <property type="protein sequence ID" value="KAK1848022.1"/>
    <property type="molecule type" value="Genomic_DNA"/>
</dbReference>
<reference evidence="2" key="1">
    <citation type="submission" date="2023-01" db="EMBL/GenBank/DDBJ databases">
        <title>Colletotrichum chrysophilum M932 genome sequence.</title>
        <authorList>
            <person name="Baroncelli R."/>
        </authorList>
    </citation>
    <scope>NUCLEOTIDE SEQUENCE</scope>
    <source>
        <strain evidence="2">M932</strain>
    </source>
</reference>
<accession>A0AAD9AI15</accession>